<keyword evidence="3" id="KW-0813">Transport</keyword>
<feature type="transmembrane region" description="Helical" evidence="8">
    <location>
        <begin position="75"/>
        <end position="97"/>
    </location>
</feature>
<evidence type="ECO:0000256" key="4">
    <source>
        <dbReference type="ARBA" id="ARBA00022475"/>
    </source>
</evidence>
<reference evidence="9 10" key="1">
    <citation type="submission" date="2019-03" db="EMBL/GenBank/DDBJ databases">
        <title>Genomic Encyclopedia of Type Strains, Phase IV (KMG-IV): sequencing the most valuable type-strain genomes for metagenomic binning, comparative biology and taxonomic classification.</title>
        <authorList>
            <person name="Goeker M."/>
        </authorList>
    </citation>
    <scope>NUCLEOTIDE SEQUENCE [LARGE SCALE GENOMIC DNA]</scope>
    <source>
        <strain evidence="9 10">DSM 15505</strain>
    </source>
</reference>
<dbReference type="InterPro" id="IPR002781">
    <property type="entry name" value="TM_pro_TauE-like"/>
</dbReference>
<keyword evidence="4 8" id="KW-1003">Cell membrane</keyword>
<gene>
    <name evidence="9" type="ORF">DES49_2127</name>
</gene>
<keyword evidence="5 8" id="KW-0812">Transmembrane</keyword>
<evidence type="ECO:0000256" key="5">
    <source>
        <dbReference type="ARBA" id="ARBA00022692"/>
    </source>
</evidence>
<proteinExistence type="inferred from homology"/>
<dbReference type="AlphaFoldDB" id="A0A4R7JQA4"/>
<feature type="transmembrane region" description="Helical" evidence="8">
    <location>
        <begin position="166"/>
        <end position="187"/>
    </location>
</feature>
<dbReference type="PANTHER" id="PTHR30269:SF37">
    <property type="entry name" value="MEMBRANE TRANSPORTER PROTEIN"/>
    <property type="match status" value="1"/>
</dbReference>
<comment type="caution">
    <text evidence="9">The sequence shown here is derived from an EMBL/GenBank/DDBJ whole genome shotgun (WGS) entry which is preliminary data.</text>
</comment>
<keyword evidence="10" id="KW-1185">Reference proteome</keyword>
<keyword evidence="6 8" id="KW-1133">Transmembrane helix</keyword>
<protein>
    <recommendedName>
        <fullName evidence="8">Probable membrane transporter protein</fullName>
    </recommendedName>
</protein>
<dbReference type="OrthoDB" id="5472127at2"/>
<dbReference type="RefSeq" id="WP_133736365.1">
    <property type="nucleotide sequence ID" value="NZ_SOAX01000004.1"/>
</dbReference>
<dbReference type="PANTHER" id="PTHR30269">
    <property type="entry name" value="TRANSMEMBRANE PROTEIN YFCA"/>
    <property type="match status" value="1"/>
</dbReference>
<evidence type="ECO:0000256" key="2">
    <source>
        <dbReference type="ARBA" id="ARBA00009142"/>
    </source>
</evidence>
<dbReference type="EMBL" id="SOAX01000004">
    <property type="protein sequence ID" value="TDT40361.1"/>
    <property type="molecule type" value="Genomic_DNA"/>
</dbReference>
<evidence type="ECO:0000256" key="6">
    <source>
        <dbReference type="ARBA" id="ARBA00022989"/>
    </source>
</evidence>
<keyword evidence="7 8" id="KW-0472">Membrane</keyword>
<feature type="transmembrane region" description="Helical" evidence="8">
    <location>
        <begin position="224"/>
        <end position="242"/>
    </location>
</feature>
<comment type="subcellular location">
    <subcellularLocation>
        <location evidence="1 8">Cell membrane</location>
        <topology evidence="1 8">Multi-pass membrane protein</topology>
    </subcellularLocation>
</comment>
<feature type="transmembrane region" description="Helical" evidence="8">
    <location>
        <begin position="38"/>
        <end position="63"/>
    </location>
</feature>
<evidence type="ECO:0000313" key="10">
    <source>
        <dbReference type="Proteomes" id="UP000295830"/>
    </source>
</evidence>
<organism evidence="9 10">
    <name type="scientific">Halospina denitrificans</name>
    <dbReference type="NCBI Taxonomy" id="332522"/>
    <lineage>
        <taxon>Bacteria</taxon>
        <taxon>Pseudomonadati</taxon>
        <taxon>Pseudomonadota</taxon>
        <taxon>Gammaproteobacteria</taxon>
        <taxon>Halospina</taxon>
    </lineage>
</organism>
<evidence type="ECO:0000256" key="3">
    <source>
        <dbReference type="ARBA" id="ARBA00022448"/>
    </source>
</evidence>
<dbReference type="InterPro" id="IPR052017">
    <property type="entry name" value="TSUP"/>
</dbReference>
<comment type="similarity">
    <text evidence="2 8">Belongs to the 4-toluene sulfonate uptake permease (TSUP) (TC 2.A.102) family.</text>
</comment>
<feature type="transmembrane region" description="Helical" evidence="8">
    <location>
        <begin position="103"/>
        <end position="120"/>
    </location>
</feature>
<dbReference type="Proteomes" id="UP000295830">
    <property type="component" value="Unassembled WGS sequence"/>
</dbReference>
<dbReference type="GO" id="GO:0005886">
    <property type="term" value="C:plasma membrane"/>
    <property type="evidence" value="ECO:0007669"/>
    <property type="project" value="UniProtKB-SubCell"/>
</dbReference>
<evidence type="ECO:0000256" key="7">
    <source>
        <dbReference type="ARBA" id="ARBA00023136"/>
    </source>
</evidence>
<evidence type="ECO:0000256" key="8">
    <source>
        <dbReference type="RuleBase" id="RU363041"/>
    </source>
</evidence>
<accession>A0A4R7JQA4</accession>
<dbReference type="Pfam" id="PF01925">
    <property type="entry name" value="TauE"/>
    <property type="match status" value="1"/>
</dbReference>
<feature type="transmembrane region" description="Helical" evidence="8">
    <location>
        <begin position="132"/>
        <end position="154"/>
    </location>
</feature>
<evidence type="ECO:0000313" key="9">
    <source>
        <dbReference type="EMBL" id="TDT40361.1"/>
    </source>
</evidence>
<feature type="transmembrane region" description="Helical" evidence="8">
    <location>
        <begin position="7"/>
        <end position="32"/>
    </location>
</feature>
<name>A0A4R7JQA4_9GAMM</name>
<sequence>MLSDITLLQILIANLVVLAGACLQGVAGYGIGTLSAPLLFLVNPVLVPGPLVMNATLLNLLMLVRHRMGVSVREVRLAVAGGVLGTILAAGTLMVISPRGFELVFGVLILLAVTLSVGGWKPRLNGRNSVVAGAASTFMGTITAVGGPPIALIYQNEKGPLVRANMSAFFMFASVLSIAALVASGYLGVKELLLFLATAPGVIVGFVMSRWFVGRLPSSRLRPIILGIAAVAGAAALVRGMLSMFSA</sequence>
<feature type="transmembrane region" description="Helical" evidence="8">
    <location>
        <begin position="192"/>
        <end position="212"/>
    </location>
</feature>
<evidence type="ECO:0000256" key="1">
    <source>
        <dbReference type="ARBA" id="ARBA00004651"/>
    </source>
</evidence>